<dbReference type="EMBL" id="WJQU01002227">
    <property type="protein sequence ID" value="KAJ6633078.1"/>
    <property type="molecule type" value="Genomic_DNA"/>
</dbReference>
<evidence type="ECO:0000313" key="12">
    <source>
        <dbReference type="Proteomes" id="UP001151699"/>
    </source>
</evidence>
<proteinExistence type="inferred from homology"/>
<name>A0A9Q0MKB4_9DIPT</name>
<dbReference type="PANTHER" id="PTHR13224:SF6">
    <property type="entry name" value="MEDIATOR OF RNA POLYMERASE II TRANSCRIPTION SUBUNIT 16"/>
    <property type="match status" value="1"/>
</dbReference>
<dbReference type="OrthoDB" id="10018574at2759"/>
<keyword evidence="3" id="KW-0853">WD repeat</keyword>
<dbReference type="Proteomes" id="UP001151699">
    <property type="component" value="Unassembled WGS sequence"/>
</dbReference>
<dbReference type="InterPro" id="IPR048616">
    <property type="entry name" value="MED16_bridge"/>
</dbReference>
<organism evidence="11 12">
    <name type="scientific">Pseudolycoriella hygida</name>
    <dbReference type="NCBI Taxonomy" id="35572"/>
    <lineage>
        <taxon>Eukaryota</taxon>
        <taxon>Metazoa</taxon>
        <taxon>Ecdysozoa</taxon>
        <taxon>Arthropoda</taxon>
        <taxon>Hexapoda</taxon>
        <taxon>Insecta</taxon>
        <taxon>Pterygota</taxon>
        <taxon>Neoptera</taxon>
        <taxon>Endopterygota</taxon>
        <taxon>Diptera</taxon>
        <taxon>Nematocera</taxon>
        <taxon>Sciaroidea</taxon>
        <taxon>Sciaridae</taxon>
        <taxon>Pseudolycoriella</taxon>
    </lineage>
</organism>
<comment type="caution">
    <text evidence="11">The sequence shown here is derived from an EMBL/GenBank/DDBJ whole genome shotgun (WGS) entry which is preliminary data.</text>
</comment>
<evidence type="ECO:0000313" key="11">
    <source>
        <dbReference type="EMBL" id="KAJ6633078.1"/>
    </source>
</evidence>
<keyword evidence="7" id="KW-0804">Transcription</keyword>
<gene>
    <name evidence="11" type="primary">MED16_0</name>
    <name evidence="11" type="ORF">Bhyg_15958</name>
</gene>
<keyword evidence="4" id="KW-0677">Repeat</keyword>
<keyword evidence="6" id="KW-0010">Activator</keyword>
<evidence type="ECO:0000256" key="3">
    <source>
        <dbReference type="ARBA" id="ARBA00022574"/>
    </source>
</evidence>
<comment type="subcellular location">
    <subcellularLocation>
        <location evidence="1">Nucleus</location>
    </subcellularLocation>
</comment>
<dbReference type="GO" id="GO:0016592">
    <property type="term" value="C:mediator complex"/>
    <property type="evidence" value="ECO:0007669"/>
    <property type="project" value="TreeGrafter"/>
</dbReference>
<keyword evidence="12" id="KW-1185">Reference proteome</keyword>
<dbReference type="InterPro" id="IPR048338">
    <property type="entry name" value="Mediator_Med16"/>
</dbReference>
<feature type="domain" description="Mediator complex subunit 16 C-terminal" evidence="10">
    <location>
        <begin position="357"/>
        <end position="431"/>
    </location>
</feature>
<evidence type="ECO:0000256" key="6">
    <source>
        <dbReference type="ARBA" id="ARBA00023159"/>
    </source>
</evidence>
<dbReference type="Pfam" id="PF20718">
    <property type="entry name" value="Med16_bridge"/>
    <property type="match status" value="1"/>
</dbReference>
<comment type="similarity">
    <text evidence="2">Belongs to the Mediator complex subunit 16 family.</text>
</comment>
<dbReference type="AlphaFoldDB" id="A0A9Q0MKB4"/>
<evidence type="ECO:0000256" key="7">
    <source>
        <dbReference type="ARBA" id="ARBA00023163"/>
    </source>
</evidence>
<evidence type="ECO:0000256" key="2">
    <source>
        <dbReference type="ARBA" id="ARBA00006543"/>
    </source>
</evidence>
<sequence>MSFSHSPTTSCVLRNDNEHSSKQLVVDTHIAAINITAMGHLLLAVDSQGQLFAFRVTYPHQDPTNQHSIAQVVTSLEYCLFAGLDPVDIFLTLKVQQSDQIIDRLTENFQRQQAAVQQYFYVNFLTLKTNLYRLSIPGQAKAHDLTSLLMLHSILVAFKNLLRPSELTSHDKGPAENLAMVLAESVPDIDKVLLGLEGKDFTVEKFTLQSLQQLIQFIADLSLNILARLPENRSMNSGTAPRNTGYEISKDIVALNSIRELLVMMRIWGLLKPQCLPVFCRSAENLDVLATLFRLLTRLALNPNEPEDLLLDECCQLPSQVLIPQLQFISSVTCVASPLLQFLPLPINLEYNVEPTSLKFCPDVPTVEGGLSSDNMVDSVRHLQMGKRPSSFRKCTRCGASSSTCSVARTAAMRAWEQRFASGCRCGGFWRLQTSE</sequence>
<evidence type="ECO:0000256" key="8">
    <source>
        <dbReference type="ARBA" id="ARBA00023242"/>
    </source>
</evidence>
<accession>A0A9Q0MKB4</accession>
<evidence type="ECO:0000256" key="4">
    <source>
        <dbReference type="ARBA" id="ARBA00022737"/>
    </source>
</evidence>
<protein>
    <submittedName>
        <fullName evidence="11">Mediator of RNA polymerase II transcription subunit 16</fullName>
    </submittedName>
</protein>
<evidence type="ECO:0000259" key="9">
    <source>
        <dbReference type="Pfam" id="PF20718"/>
    </source>
</evidence>
<feature type="domain" description="Mediator of RNA polymerase II transcription subunit 16 central helical bridge" evidence="9">
    <location>
        <begin position="76"/>
        <end position="268"/>
    </location>
</feature>
<dbReference type="GO" id="GO:0045893">
    <property type="term" value="P:positive regulation of DNA-templated transcription"/>
    <property type="evidence" value="ECO:0007669"/>
    <property type="project" value="TreeGrafter"/>
</dbReference>
<evidence type="ECO:0000256" key="1">
    <source>
        <dbReference type="ARBA" id="ARBA00004123"/>
    </source>
</evidence>
<evidence type="ECO:0000259" key="10">
    <source>
        <dbReference type="Pfam" id="PF20719"/>
    </source>
</evidence>
<keyword evidence="8" id="KW-0539">Nucleus</keyword>
<reference evidence="11" key="1">
    <citation type="submission" date="2022-07" db="EMBL/GenBank/DDBJ databases">
        <authorList>
            <person name="Trinca V."/>
            <person name="Uliana J.V.C."/>
            <person name="Torres T.T."/>
            <person name="Ward R.J."/>
            <person name="Monesi N."/>
        </authorList>
    </citation>
    <scope>NUCLEOTIDE SEQUENCE</scope>
    <source>
        <strain evidence="11">HSMRA1968</strain>
        <tissue evidence="11">Whole embryos</tissue>
    </source>
</reference>
<dbReference type="InterPro" id="IPR048339">
    <property type="entry name" value="Mediator_Med16_C"/>
</dbReference>
<dbReference type="Pfam" id="PF20719">
    <property type="entry name" value="Med16_C"/>
    <property type="match status" value="1"/>
</dbReference>
<dbReference type="PANTHER" id="PTHR13224">
    <property type="entry name" value="THYROID HORMONE RECEPTOR-ASSOCIATED PROTEIN-RELATED"/>
    <property type="match status" value="1"/>
</dbReference>
<evidence type="ECO:0000256" key="5">
    <source>
        <dbReference type="ARBA" id="ARBA00023015"/>
    </source>
</evidence>
<keyword evidence="5" id="KW-0805">Transcription regulation</keyword>